<evidence type="ECO:0000313" key="1">
    <source>
        <dbReference type="EMBL" id="GGI15910.1"/>
    </source>
</evidence>
<dbReference type="RefSeq" id="WP_188379357.1">
    <property type="nucleotide sequence ID" value="NZ_BMDI01000001.1"/>
</dbReference>
<sequence>MKKSLLLLSLACAGLTGCQSSSNDSTTFVSKEGDIRLQRPARVVPSEDFSGRALLQRGWRVIWDGSDAGDGQGVVRLTLPARAPDGSAISEVLQIGRSQHPDVVASCLTYGLVSGSGMRLPVTTINRREWTTYSSSDAGMSQSIKATNYRLVVEDTCYTMDRISYAVRAAKATEDALSDGEAANLMDAVLASVEIQPMTTR</sequence>
<protein>
    <recommendedName>
        <fullName evidence="3">Lipoprotein</fullName>
    </recommendedName>
</protein>
<dbReference type="AlphaFoldDB" id="A0A8J3AL85"/>
<name>A0A8J3AL85_9BURK</name>
<organism evidence="1 2">
    <name type="scientific">Oxalicibacterium faecigallinarum</name>
    <dbReference type="NCBI Taxonomy" id="573741"/>
    <lineage>
        <taxon>Bacteria</taxon>
        <taxon>Pseudomonadati</taxon>
        <taxon>Pseudomonadota</taxon>
        <taxon>Betaproteobacteria</taxon>
        <taxon>Burkholderiales</taxon>
        <taxon>Oxalobacteraceae</taxon>
        <taxon>Oxalicibacterium</taxon>
    </lineage>
</organism>
<reference evidence="2" key="1">
    <citation type="journal article" date="2019" name="Int. J. Syst. Evol. Microbiol.">
        <title>The Global Catalogue of Microorganisms (GCM) 10K type strain sequencing project: providing services to taxonomists for standard genome sequencing and annotation.</title>
        <authorList>
            <consortium name="The Broad Institute Genomics Platform"/>
            <consortium name="The Broad Institute Genome Sequencing Center for Infectious Disease"/>
            <person name="Wu L."/>
            <person name="Ma J."/>
        </authorList>
    </citation>
    <scope>NUCLEOTIDE SEQUENCE [LARGE SCALE GENOMIC DNA]</scope>
    <source>
        <strain evidence="2">CCM 2767</strain>
    </source>
</reference>
<proteinExistence type="predicted"/>
<evidence type="ECO:0008006" key="3">
    <source>
        <dbReference type="Google" id="ProtNLM"/>
    </source>
</evidence>
<dbReference type="Proteomes" id="UP000642180">
    <property type="component" value="Unassembled WGS sequence"/>
</dbReference>
<comment type="caution">
    <text evidence="1">The sequence shown here is derived from an EMBL/GenBank/DDBJ whole genome shotgun (WGS) entry which is preliminary data.</text>
</comment>
<gene>
    <name evidence="1" type="ORF">GCM10008066_01320</name>
</gene>
<dbReference type="EMBL" id="BMDI01000001">
    <property type="protein sequence ID" value="GGI15910.1"/>
    <property type="molecule type" value="Genomic_DNA"/>
</dbReference>
<dbReference type="PROSITE" id="PS51257">
    <property type="entry name" value="PROKAR_LIPOPROTEIN"/>
    <property type="match status" value="1"/>
</dbReference>
<accession>A0A8J3AL85</accession>
<evidence type="ECO:0000313" key="2">
    <source>
        <dbReference type="Proteomes" id="UP000642180"/>
    </source>
</evidence>
<keyword evidence="2" id="KW-1185">Reference proteome</keyword>